<reference evidence="1 2" key="1">
    <citation type="submission" date="2019-02" db="EMBL/GenBank/DDBJ databases">
        <title>Deep-cultivation of Planctomycetes and their phenomic and genomic characterization uncovers novel biology.</title>
        <authorList>
            <person name="Wiegand S."/>
            <person name="Jogler M."/>
            <person name="Boedeker C."/>
            <person name="Pinto D."/>
            <person name="Vollmers J."/>
            <person name="Rivas-Marin E."/>
            <person name="Kohn T."/>
            <person name="Peeters S.H."/>
            <person name="Heuer A."/>
            <person name="Rast P."/>
            <person name="Oberbeckmann S."/>
            <person name="Bunk B."/>
            <person name="Jeske O."/>
            <person name="Meyerdierks A."/>
            <person name="Storesund J.E."/>
            <person name="Kallscheuer N."/>
            <person name="Luecker S."/>
            <person name="Lage O.M."/>
            <person name="Pohl T."/>
            <person name="Merkel B.J."/>
            <person name="Hornburger P."/>
            <person name="Mueller R.-W."/>
            <person name="Bruemmer F."/>
            <person name="Labrenz M."/>
            <person name="Spormann A.M."/>
            <person name="Op Den Camp H."/>
            <person name="Overmann J."/>
            <person name="Amann R."/>
            <person name="Jetten M.S.M."/>
            <person name="Mascher T."/>
            <person name="Medema M.H."/>
            <person name="Devos D.P."/>
            <person name="Kaster A.-K."/>
            <person name="Ovreas L."/>
            <person name="Rohde M."/>
            <person name="Galperin M.Y."/>
            <person name="Jogler C."/>
        </authorList>
    </citation>
    <scope>NUCLEOTIDE SEQUENCE [LARGE SCALE GENOMIC DNA]</scope>
    <source>
        <strain evidence="1 2">Poly41</strain>
    </source>
</reference>
<evidence type="ECO:0000313" key="2">
    <source>
        <dbReference type="Proteomes" id="UP000319143"/>
    </source>
</evidence>
<protein>
    <submittedName>
        <fullName evidence="1">Uncharacterized protein</fullName>
    </submittedName>
</protein>
<name>A0A5C6DXG7_9BACT</name>
<dbReference type="EMBL" id="SJPV01000002">
    <property type="protein sequence ID" value="TWU40577.1"/>
    <property type="molecule type" value="Genomic_DNA"/>
</dbReference>
<sequence>MTLQCTRAAKWGVFKRANSCRRRLIGDGVGWGQLEINFLLILNSIC</sequence>
<proteinExistence type="predicted"/>
<comment type="caution">
    <text evidence="1">The sequence shown here is derived from an EMBL/GenBank/DDBJ whole genome shotgun (WGS) entry which is preliminary data.</text>
</comment>
<accession>A0A5C6DXG7</accession>
<keyword evidence="2" id="KW-1185">Reference proteome</keyword>
<gene>
    <name evidence="1" type="ORF">Poly41_14100</name>
</gene>
<dbReference type="AlphaFoldDB" id="A0A5C6DXG7"/>
<evidence type="ECO:0000313" key="1">
    <source>
        <dbReference type="EMBL" id="TWU40577.1"/>
    </source>
</evidence>
<dbReference type="Proteomes" id="UP000319143">
    <property type="component" value="Unassembled WGS sequence"/>
</dbReference>
<organism evidence="1 2">
    <name type="scientific">Novipirellula artificiosorum</name>
    <dbReference type="NCBI Taxonomy" id="2528016"/>
    <lineage>
        <taxon>Bacteria</taxon>
        <taxon>Pseudomonadati</taxon>
        <taxon>Planctomycetota</taxon>
        <taxon>Planctomycetia</taxon>
        <taxon>Pirellulales</taxon>
        <taxon>Pirellulaceae</taxon>
        <taxon>Novipirellula</taxon>
    </lineage>
</organism>